<evidence type="ECO:0000256" key="8">
    <source>
        <dbReference type="HAMAP-Rule" id="MF_00169"/>
    </source>
</evidence>
<comment type="subunit">
    <text evidence="5 8">Homododecamer.</text>
</comment>
<dbReference type="CDD" id="cd00466">
    <property type="entry name" value="DHQase_II"/>
    <property type="match status" value="1"/>
</dbReference>
<comment type="caution">
    <text evidence="9">The sequence shown here is derived from an EMBL/GenBank/DDBJ whole genome shotgun (WGS) entry which is preliminary data.</text>
</comment>
<comment type="catalytic activity">
    <reaction evidence="1 8">
        <text>3-dehydroquinate = 3-dehydroshikimate + H2O</text>
        <dbReference type="Rhea" id="RHEA:21096"/>
        <dbReference type="ChEBI" id="CHEBI:15377"/>
        <dbReference type="ChEBI" id="CHEBI:16630"/>
        <dbReference type="ChEBI" id="CHEBI:32364"/>
        <dbReference type="EC" id="4.2.1.10"/>
    </reaction>
</comment>
<dbReference type="NCBIfam" id="NF003807">
    <property type="entry name" value="PRK05395.1-4"/>
    <property type="match status" value="1"/>
</dbReference>
<accession>A0ABW3HHR9</accession>
<dbReference type="InterPro" id="IPR018509">
    <property type="entry name" value="DHquinase_II_CS"/>
</dbReference>
<protein>
    <recommendedName>
        <fullName evidence="6 8">3-dehydroquinate dehydratase</fullName>
        <shortName evidence="8">3-dehydroquinase</shortName>
        <ecNumber evidence="6 8">4.2.1.10</ecNumber>
    </recommendedName>
    <alternativeName>
        <fullName evidence="8">Type II DHQase</fullName>
    </alternativeName>
</protein>
<feature type="active site" description="Proton donor" evidence="8">
    <location>
        <position position="101"/>
    </location>
</feature>
<sequence length="150" mass="16278">MSAILVLHGPNLNLLGKREPGIYGADTLDAINSRLSQQAAHADVTLDCFQSNHEGALIDRVQQAGLDGTQFIIINPAAFTHTSVALRDALLAVNIPFIEVHLSNVHSRESFRHHSYLSDRAIGVICGLGPLGYELALSYALRHLRPATPH</sequence>
<dbReference type="RefSeq" id="WP_379070681.1">
    <property type="nucleotide sequence ID" value="NZ_JBHTIT010000001.1"/>
</dbReference>
<dbReference type="InterPro" id="IPR036441">
    <property type="entry name" value="DHquinase_II_sf"/>
</dbReference>
<evidence type="ECO:0000256" key="4">
    <source>
        <dbReference type="ARBA" id="ARBA00011037"/>
    </source>
</evidence>
<dbReference type="SUPFAM" id="SSF52304">
    <property type="entry name" value="Type II 3-dehydroquinate dehydratase"/>
    <property type="match status" value="1"/>
</dbReference>
<dbReference type="PANTHER" id="PTHR21272:SF3">
    <property type="entry name" value="CATABOLIC 3-DEHYDROQUINASE"/>
    <property type="match status" value="1"/>
</dbReference>
<evidence type="ECO:0000256" key="7">
    <source>
        <dbReference type="ARBA" id="ARBA00023239"/>
    </source>
</evidence>
<comment type="pathway">
    <text evidence="3 8">Metabolic intermediate biosynthesis; chorismate biosynthesis; chorismate from D-erythrose 4-phosphate and phosphoenolpyruvate: step 3/7.</text>
</comment>
<evidence type="ECO:0000313" key="10">
    <source>
        <dbReference type="Proteomes" id="UP001597044"/>
    </source>
</evidence>
<feature type="binding site" evidence="8">
    <location>
        <position position="88"/>
    </location>
    <ligand>
        <name>substrate</name>
    </ligand>
</feature>
<dbReference type="PANTHER" id="PTHR21272">
    <property type="entry name" value="CATABOLIC 3-DEHYDROQUINASE"/>
    <property type="match status" value="1"/>
</dbReference>
<dbReference type="Proteomes" id="UP001597044">
    <property type="component" value="Unassembled WGS sequence"/>
</dbReference>
<comment type="similarity">
    <text evidence="4 8">Belongs to the type-II 3-dehydroquinase family.</text>
</comment>
<dbReference type="PROSITE" id="PS01029">
    <property type="entry name" value="DEHYDROQUINASE_II"/>
    <property type="match status" value="1"/>
</dbReference>
<feature type="binding site" evidence="8">
    <location>
        <begin position="102"/>
        <end position="103"/>
    </location>
    <ligand>
        <name>substrate</name>
    </ligand>
</feature>
<feature type="binding site" evidence="8">
    <location>
        <position position="112"/>
    </location>
    <ligand>
        <name>substrate</name>
    </ligand>
</feature>
<dbReference type="EC" id="4.2.1.10" evidence="6 8"/>
<feature type="binding site" evidence="8">
    <location>
        <position position="75"/>
    </location>
    <ligand>
        <name>substrate</name>
    </ligand>
</feature>
<evidence type="ECO:0000313" key="9">
    <source>
        <dbReference type="EMBL" id="MFD0950208.1"/>
    </source>
</evidence>
<keyword evidence="10" id="KW-1185">Reference proteome</keyword>
<dbReference type="HAMAP" id="MF_00169">
    <property type="entry name" value="AroQ"/>
    <property type="match status" value="1"/>
</dbReference>
<dbReference type="InterPro" id="IPR001874">
    <property type="entry name" value="DHquinase_II"/>
</dbReference>
<evidence type="ECO:0000256" key="6">
    <source>
        <dbReference type="ARBA" id="ARBA00012060"/>
    </source>
</evidence>
<dbReference type="NCBIfam" id="NF003804">
    <property type="entry name" value="PRK05395.1-1"/>
    <property type="match status" value="1"/>
</dbReference>
<dbReference type="PIRSF" id="PIRSF001399">
    <property type="entry name" value="DHquinase_II"/>
    <property type="match status" value="1"/>
</dbReference>
<evidence type="ECO:0000256" key="5">
    <source>
        <dbReference type="ARBA" id="ARBA00011193"/>
    </source>
</evidence>
<organism evidence="9 10">
    <name type="scientific">Paraperlucidibaca wandonensis</name>
    <dbReference type="NCBI Taxonomy" id="1268273"/>
    <lineage>
        <taxon>Bacteria</taxon>
        <taxon>Pseudomonadati</taxon>
        <taxon>Pseudomonadota</taxon>
        <taxon>Gammaproteobacteria</taxon>
        <taxon>Moraxellales</taxon>
        <taxon>Moraxellaceae</taxon>
        <taxon>Paraperlucidibaca</taxon>
    </lineage>
</organism>
<feature type="active site" description="Proton acceptor" evidence="8">
    <location>
        <position position="23"/>
    </location>
</feature>
<gene>
    <name evidence="8 9" type="primary">aroQ</name>
    <name evidence="9" type="ORF">ACFQ0F_07380</name>
</gene>
<dbReference type="NCBIfam" id="TIGR01088">
    <property type="entry name" value="aroQ"/>
    <property type="match status" value="1"/>
</dbReference>
<dbReference type="EMBL" id="JBHTIT010000001">
    <property type="protein sequence ID" value="MFD0950208.1"/>
    <property type="molecule type" value="Genomic_DNA"/>
</dbReference>
<keyword evidence="8" id="KW-0028">Amino-acid biosynthesis</keyword>
<dbReference type="GO" id="GO:0003855">
    <property type="term" value="F:3-dehydroquinate dehydratase activity"/>
    <property type="evidence" value="ECO:0007669"/>
    <property type="project" value="UniProtKB-EC"/>
</dbReference>
<feature type="binding site" evidence="8">
    <location>
        <position position="81"/>
    </location>
    <ligand>
        <name>substrate</name>
    </ligand>
</feature>
<dbReference type="NCBIfam" id="NF003806">
    <property type="entry name" value="PRK05395.1-3"/>
    <property type="match status" value="1"/>
</dbReference>
<evidence type="ECO:0000256" key="2">
    <source>
        <dbReference type="ARBA" id="ARBA00003924"/>
    </source>
</evidence>
<dbReference type="Pfam" id="PF01220">
    <property type="entry name" value="DHquinase_II"/>
    <property type="match status" value="1"/>
</dbReference>
<evidence type="ECO:0000256" key="1">
    <source>
        <dbReference type="ARBA" id="ARBA00001864"/>
    </source>
</evidence>
<keyword evidence="7 8" id="KW-0456">Lyase</keyword>
<comment type="function">
    <text evidence="2 8">Catalyzes a trans-dehydration via an enolate intermediate.</text>
</comment>
<dbReference type="Gene3D" id="3.40.50.9100">
    <property type="entry name" value="Dehydroquinase, class II"/>
    <property type="match status" value="1"/>
</dbReference>
<reference evidence="10" key="1">
    <citation type="journal article" date="2019" name="Int. J. Syst. Evol. Microbiol.">
        <title>The Global Catalogue of Microorganisms (GCM) 10K type strain sequencing project: providing services to taxonomists for standard genome sequencing and annotation.</title>
        <authorList>
            <consortium name="The Broad Institute Genomics Platform"/>
            <consortium name="The Broad Institute Genome Sequencing Center for Infectious Disease"/>
            <person name="Wu L."/>
            <person name="Ma J."/>
        </authorList>
    </citation>
    <scope>NUCLEOTIDE SEQUENCE [LARGE SCALE GENOMIC DNA]</scope>
    <source>
        <strain evidence="10">CCUG 63419</strain>
    </source>
</reference>
<feature type="site" description="Transition state stabilizer" evidence="8">
    <location>
        <position position="18"/>
    </location>
</feature>
<evidence type="ECO:0000256" key="3">
    <source>
        <dbReference type="ARBA" id="ARBA00004902"/>
    </source>
</evidence>
<proteinExistence type="inferred from homology"/>
<keyword evidence="8" id="KW-0057">Aromatic amino acid biosynthesis</keyword>
<name>A0ABW3HHR9_9GAMM</name>
<dbReference type="NCBIfam" id="NF003805">
    <property type="entry name" value="PRK05395.1-2"/>
    <property type="match status" value="1"/>
</dbReference>